<gene>
    <name evidence="2" type="ORF">LSAT_V11C700343120</name>
</gene>
<evidence type="ECO:0000256" key="1">
    <source>
        <dbReference type="SAM" id="Phobius"/>
    </source>
</evidence>
<organism evidence="2 3">
    <name type="scientific">Lactuca sativa</name>
    <name type="common">Garden lettuce</name>
    <dbReference type="NCBI Taxonomy" id="4236"/>
    <lineage>
        <taxon>Eukaryota</taxon>
        <taxon>Viridiplantae</taxon>
        <taxon>Streptophyta</taxon>
        <taxon>Embryophyta</taxon>
        <taxon>Tracheophyta</taxon>
        <taxon>Spermatophyta</taxon>
        <taxon>Magnoliopsida</taxon>
        <taxon>eudicotyledons</taxon>
        <taxon>Gunneridae</taxon>
        <taxon>Pentapetalae</taxon>
        <taxon>asterids</taxon>
        <taxon>campanulids</taxon>
        <taxon>Asterales</taxon>
        <taxon>Asteraceae</taxon>
        <taxon>Cichorioideae</taxon>
        <taxon>Cichorieae</taxon>
        <taxon>Lactucinae</taxon>
        <taxon>Lactuca</taxon>
    </lineage>
</organism>
<feature type="transmembrane region" description="Helical" evidence="1">
    <location>
        <begin position="195"/>
        <end position="217"/>
    </location>
</feature>
<keyword evidence="1" id="KW-0812">Transmembrane</keyword>
<keyword evidence="1" id="KW-0472">Membrane</keyword>
<evidence type="ECO:0000313" key="3">
    <source>
        <dbReference type="Proteomes" id="UP000235145"/>
    </source>
</evidence>
<accession>A0A9R1V2X4</accession>
<sequence length="269" mass="30760">MDNNNNRNSLDEFFQDRAKRSIPMHPHVGTLYKVPLPSNFTGMEVSVVHLQSSSVWAQGANLGYFHVPSRIIPEPNVTWLDIVFSNLGNWSSYYYNMPDYTFVTPILGFSAYGVTYTRGQNGHFATTTTKLKLALVRRPIMVRFPSLWLPKGQCVKFYSNGSTTITNMSLSHTCDVWDQGYFAIVVRAPPSHHIWRWWVCGFGIGSIGLILCGFILFKVIRFFEKKKIQMMELQSEKTEVLHTTYVGHSRMPSAFGIRTQPVLENDYCP</sequence>
<keyword evidence="1" id="KW-1133">Transmembrane helix</keyword>
<proteinExistence type="predicted"/>
<dbReference type="PANTHER" id="PTHR33512:SF7">
    <property type="entry name" value="LEGUME LECTIN DOMAIN-CONTAINING PROTEIN"/>
    <property type="match status" value="1"/>
</dbReference>
<comment type="caution">
    <text evidence="2">The sequence shown here is derived from an EMBL/GenBank/DDBJ whole genome shotgun (WGS) entry which is preliminary data.</text>
</comment>
<dbReference type="InterPro" id="IPR010605">
    <property type="entry name" value="DUF1191"/>
</dbReference>
<evidence type="ECO:0000313" key="2">
    <source>
        <dbReference type="EMBL" id="KAJ0197388.1"/>
    </source>
</evidence>
<dbReference type="PANTHER" id="PTHR33512">
    <property type="entry name" value="PROTEIN, PUTATIVE (DUF1191)-RELATED"/>
    <property type="match status" value="1"/>
</dbReference>
<dbReference type="Pfam" id="PF06697">
    <property type="entry name" value="DUF1191"/>
    <property type="match status" value="1"/>
</dbReference>
<dbReference type="AlphaFoldDB" id="A0A9R1V2X4"/>
<dbReference type="Proteomes" id="UP000235145">
    <property type="component" value="Unassembled WGS sequence"/>
</dbReference>
<protein>
    <submittedName>
        <fullName evidence="2">Uncharacterized protein</fullName>
    </submittedName>
</protein>
<reference evidence="2 3" key="1">
    <citation type="journal article" date="2017" name="Nat. Commun.">
        <title>Genome assembly with in vitro proximity ligation data and whole-genome triplication in lettuce.</title>
        <authorList>
            <person name="Reyes-Chin-Wo S."/>
            <person name="Wang Z."/>
            <person name="Yang X."/>
            <person name="Kozik A."/>
            <person name="Arikit S."/>
            <person name="Song C."/>
            <person name="Xia L."/>
            <person name="Froenicke L."/>
            <person name="Lavelle D.O."/>
            <person name="Truco M.J."/>
            <person name="Xia R."/>
            <person name="Zhu S."/>
            <person name="Xu C."/>
            <person name="Xu H."/>
            <person name="Xu X."/>
            <person name="Cox K."/>
            <person name="Korf I."/>
            <person name="Meyers B.C."/>
            <person name="Michelmore R.W."/>
        </authorList>
    </citation>
    <scope>NUCLEOTIDE SEQUENCE [LARGE SCALE GENOMIC DNA]</scope>
    <source>
        <strain evidence="3">cv. Salinas</strain>
        <tissue evidence="2">Seedlings</tissue>
    </source>
</reference>
<name>A0A9R1V2X4_LACSA</name>
<dbReference type="EMBL" id="NBSK02000007">
    <property type="protein sequence ID" value="KAJ0197388.1"/>
    <property type="molecule type" value="Genomic_DNA"/>
</dbReference>
<keyword evidence="3" id="KW-1185">Reference proteome</keyword>